<proteinExistence type="predicted"/>
<reference evidence="1" key="1">
    <citation type="submission" date="2019-12" db="EMBL/GenBank/DDBJ databases">
        <title>Genome sequencing and annotation of Brassica cretica.</title>
        <authorList>
            <person name="Studholme D.J."/>
            <person name="Sarris P.F."/>
        </authorList>
    </citation>
    <scope>NUCLEOTIDE SEQUENCE</scope>
    <source>
        <strain evidence="1">PFS-001/15</strain>
        <tissue evidence="1">Leaf</tissue>
    </source>
</reference>
<organism evidence="1 2">
    <name type="scientific">Brassica cretica</name>
    <name type="common">Mustard</name>
    <dbReference type="NCBI Taxonomy" id="69181"/>
    <lineage>
        <taxon>Eukaryota</taxon>
        <taxon>Viridiplantae</taxon>
        <taxon>Streptophyta</taxon>
        <taxon>Embryophyta</taxon>
        <taxon>Tracheophyta</taxon>
        <taxon>Spermatophyta</taxon>
        <taxon>Magnoliopsida</taxon>
        <taxon>eudicotyledons</taxon>
        <taxon>Gunneridae</taxon>
        <taxon>Pentapetalae</taxon>
        <taxon>rosids</taxon>
        <taxon>malvids</taxon>
        <taxon>Brassicales</taxon>
        <taxon>Brassicaceae</taxon>
        <taxon>Brassiceae</taxon>
        <taxon>Brassica</taxon>
    </lineage>
</organism>
<comment type="caution">
    <text evidence="1">The sequence shown here is derived from an EMBL/GenBank/DDBJ whole genome shotgun (WGS) entry which is preliminary data.</text>
</comment>
<protein>
    <submittedName>
        <fullName evidence="1">Uncharacterized protein</fullName>
    </submittedName>
</protein>
<dbReference type="EMBL" id="QGKW02001660">
    <property type="protein sequence ID" value="KAF2577868.1"/>
    <property type="molecule type" value="Genomic_DNA"/>
</dbReference>
<dbReference type="AlphaFoldDB" id="A0A8S9J6J6"/>
<sequence length="199" mass="21687">MRRLSSVNSRVYLISSSPKAFLILDKLSSILHQGHLAFQTASAPFASEPLAIPTATAPVRRSAARVSNLNPFASRPARVQLASSSRPARVPTQLEVHYLARVQLISSSPKAFLILDKLSSILHQGQLVFQTASAQFASQPLAIPTATAPVRRSAARVSNLNPFGSRPARVQLAFLPSSRFILLVVRFQQSTKTKGKFEF</sequence>
<evidence type="ECO:0000313" key="1">
    <source>
        <dbReference type="EMBL" id="KAF2577868.1"/>
    </source>
</evidence>
<accession>A0A8S9J6J6</accession>
<name>A0A8S9J6J6_BRACR</name>
<evidence type="ECO:0000313" key="2">
    <source>
        <dbReference type="Proteomes" id="UP000712281"/>
    </source>
</evidence>
<gene>
    <name evidence="1" type="ORF">F2Q68_00004371</name>
</gene>
<dbReference type="Proteomes" id="UP000712281">
    <property type="component" value="Unassembled WGS sequence"/>
</dbReference>